<gene>
    <name evidence="2" type="ORF">GCM10009640_14000</name>
</gene>
<organism evidence="2 3">
    <name type="scientific">Agrococcus citreus</name>
    <dbReference type="NCBI Taxonomy" id="84643"/>
    <lineage>
        <taxon>Bacteria</taxon>
        <taxon>Bacillati</taxon>
        <taxon>Actinomycetota</taxon>
        <taxon>Actinomycetes</taxon>
        <taxon>Micrococcales</taxon>
        <taxon>Microbacteriaceae</taxon>
        <taxon>Agrococcus</taxon>
    </lineage>
</organism>
<evidence type="ECO:0000313" key="3">
    <source>
        <dbReference type="Proteomes" id="UP001501266"/>
    </source>
</evidence>
<evidence type="ECO:0000313" key="2">
    <source>
        <dbReference type="EMBL" id="GAA1422002.1"/>
    </source>
</evidence>
<dbReference type="Proteomes" id="UP001501266">
    <property type="component" value="Unassembled WGS sequence"/>
</dbReference>
<proteinExistence type="predicted"/>
<dbReference type="RefSeq" id="WP_343918828.1">
    <property type="nucleotide sequence ID" value="NZ_BAAAKK010000004.1"/>
</dbReference>
<keyword evidence="3" id="KW-1185">Reference proteome</keyword>
<accession>A0ABN1YTI2</accession>
<reference evidence="2 3" key="1">
    <citation type="journal article" date="2019" name="Int. J. Syst. Evol. Microbiol.">
        <title>The Global Catalogue of Microorganisms (GCM) 10K type strain sequencing project: providing services to taxonomists for standard genome sequencing and annotation.</title>
        <authorList>
            <consortium name="The Broad Institute Genomics Platform"/>
            <consortium name="The Broad Institute Genome Sequencing Center for Infectious Disease"/>
            <person name="Wu L."/>
            <person name="Ma J."/>
        </authorList>
    </citation>
    <scope>NUCLEOTIDE SEQUENCE [LARGE SCALE GENOMIC DNA]</scope>
    <source>
        <strain evidence="2 3">JCM 12398</strain>
    </source>
</reference>
<feature type="transmembrane region" description="Helical" evidence="1">
    <location>
        <begin position="209"/>
        <end position="231"/>
    </location>
</feature>
<evidence type="ECO:0000256" key="1">
    <source>
        <dbReference type="SAM" id="Phobius"/>
    </source>
</evidence>
<evidence type="ECO:0008006" key="4">
    <source>
        <dbReference type="Google" id="ProtNLM"/>
    </source>
</evidence>
<dbReference type="EMBL" id="BAAAKK010000004">
    <property type="protein sequence ID" value="GAA1422002.1"/>
    <property type="molecule type" value="Genomic_DNA"/>
</dbReference>
<protein>
    <recommendedName>
        <fullName evidence="4">Alpha/beta hydrolase family protein</fullName>
    </recommendedName>
</protein>
<feature type="transmembrane region" description="Helical" evidence="1">
    <location>
        <begin position="237"/>
        <end position="260"/>
    </location>
</feature>
<comment type="caution">
    <text evidence="2">The sequence shown here is derived from an EMBL/GenBank/DDBJ whole genome shotgun (WGS) entry which is preliminary data.</text>
</comment>
<dbReference type="InterPro" id="IPR029058">
    <property type="entry name" value="AB_hydrolase_fold"/>
</dbReference>
<keyword evidence="1" id="KW-0472">Membrane</keyword>
<keyword evidence="1" id="KW-1133">Transmembrane helix</keyword>
<name>A0ABN1YTI2_9MICO</name>
<keyword evidence="1" id="KW-0812">Transmembrane</keyword>
<dbReference type="SUPFAM" id="SSF53474">
    <property type="entry name" value="alpha/beta-Hydrolases"/>
    <property type="match status" value="1"/>
</dbReference>
<sequence length="569" mass="58725">MSLEGLSGHWAAVEGHGEAYVRTAAAIEQAIEHLAVIRDEDETVARAFERVRDTAGEVSEKIALASSRYEMTGLALVDYAEELRAAQALADEAIERWDAADAGADAAATERARLAALALDDGDADARAARIAAQHAVEVAHLAARDDAEAAWRAARDRKEDAAERAEARIVHELVGSALDDSFWDDVRGAISDCFDAVADALLELLQSLAAWVLLSIAVLVAAALAIVLATTGLVGLLLGGLALLVLATWVANGGAAAFVRTLVRTGSLEAALVAGVLAWAVATLPGMVDWLVEGDRGTPVLVWHGELPPTSSAAGSAGDRLARLQAANRAADAHAGGPGELDPSASTMITVTAVTTGSGTVYRVSIPSTQSWMPGSPSLNDIHGDAAAKLGTEPTGLELAVREAMDRAGVPEGASVLLSGWSLGGITAANLAADPGFAADFDIDAVIVAGASIDDAPVPTHIPVLAFEHGGGGAFDGSALQLGADPVPLTEDPAKRRFDTDPNRTVVRSVAPDGTGAVSHDGLAYQLTMQQQGDLAGSTAATWMALHDLDRYFTGVERAHASIFVRGR</sequence>